<dbReference type="AlphaFoldDB" id="D7DHL2"/>
<organism evidence="2 3">
    <name type="scientific">Methylotenera versatilis (strain 301)</name>
    <dbReference type="NCBI Taxonomy" id="666681"/>
    <lineage>
        <taxon>Bacteria</taxon>
        <taxon>Pseudomonadati</taxon>
        <taxon>Pseudomonadota</taxon>
        <taxon>Betaproteobacteria</taxon>
        <taxon>Nitrosomonadales</taxon>
        <taxon>Methylophilaceae</taxon>
        <taxon>Methylotenera</taxon>
    </lineage>
</organism>
<accession>D7DHL2</accession>
<dbReference type="EMBL" id="CP002056">
    <property type="protein sequence ID" value="ADI29547.1"/>
    <property type="molecule type" value="Genomic_DNA"/>
</dbReference>
<dbReference type="KEGG" id="meh:M301_1163"/>
<sequence>MYNKYEFFHFISHKNARLKHDSLGSCKIKFSRKILISLAAQTQCLLISVLFLESSYAYPAKNLIETGKRVVINKGSLTEVTSLQGSTQSPYAITSQAMTNSLEKIADNSQITKSISPSAQGAGTKTYRIKPASTPSKADTQNQINKLNMNTMKWESELRSIELPKSGSHNSMSNSKFR</sequence>
<feature type="compositionally biased region" description="Polar residues" evidence="1">
    <location>
        <begin position="167"/>
        <end position="178"/>
    </location>
</feature>
<reference evidence="2 3" key="2">
    <citation type="journal article" date="2011" name="J. Bacteriol.">
        <title>Genomes of three methylotrophs from a single niche uncover genetic and metabolic divergence of Methylophilaceae.</title>
        <authorList>
            <person name="Lapidus A."/>
            <person name="Clum A."/>
            <person name="Labutti K."/>
            <person name="Kaluzhnaya M.G."/>
            <person name="Lim S."/>
            <person name="Beck D.A."/>
            <person name="Glavina Del Rio T."/>
            <person name="Nolan M."/>
            <person name="Mavromatis K."/>
            <person name="Huntemann M."/>
            <person name="Lucas S."/>
            <person name="Lidstrom M.E."/>
            <person name="Ivanova N."/>
            <person name="Chistoserdova L."/>
        </authorList>
    </citation>
    <scope>NUCLEOTIDE SEQUENCE [LARGE SCALE GENOMIC DNA]</scope>
    <source>
        <strain evidence="2 3">301</strain>
    </source>
</reference>
<protein>
    <submittedName>
        <fullName evidence="2">Uncharacterized protein</fullName>
    </submittedName>
</protein>
<feature type="compositionally biased region" description="Polar residues" evidence="1">
    <location>
        <begin position="133"/>
        <end position="144"/>
    </location>
</feature>
<evidence type="ECO:0000313" key="2">
    <source>
        <dbReference type="EMBL" id="ADI29547.1"/>
    </source>
</evidence>
<gene>
    <name evidence="2" type="ordered locus">M301_1163</name>
</gene>
<proteinExistence type="predicted"/>
<keyword evidence="3" id="KW-1185">Reference proteome</keyword>
<name>D7DHL2_METV0</name>
<evidence type="ECO:0000256" key="1">
    <source>
        <dbReference type="SAM" id="MobiDB-lite"/>
    </source>
</evidence>
<evidence type="ECO:0000313" key="3">
    <source>
        <dbReference type="Proteomes" id="UP000000383"/>
    </source>
</evidence>
<feature type="region of interest" description="Disordered" evidence="1">
    <location>
        <begin position="158"/>
        <end position="178"/>
    </location>
</feature>
<feature type="compositionally biased region" description="Polar residues" evidence="1">
    <location>
        <begin position="114"/>
        <end position="123"/>
    </location>
</feature>
<dbReference type="HOGENOM" id="CLU_1508945_0_0_4"/>
<feature type="region of interest" description="Disordered" evidence="1">
    <location>
        <begin position="114"/>
        <end position="144"/>
    </location>
</feature>
<dbReference type="STRING" id="666681.M301_1163"/>
<dbReference type="Proteomes" id="UP000000383">
    <property type="component" value="Chromosome"/>
</dbReference>
<reference evidence="3" key="1">
    <citation type="submission" date="2010-05" db="EMBL/GenBank/DDBJ databases">
        <title>Complete sequence of Methylotenera sp. 301.</title>
        <authorList>
            <person name="Lucas S."/>
            <person name="Copeland A."/>
            <person name="Lapidus A."/>
            <person name="Cheng J.-F."/>
            <person name="Bruce D."/>
            <person name="Goodwin L."/>
            <person name="Pitluck S."/>
            <person name="Clum A."/>
            <person name="Land M."/>
            <person name="Hauser L."/>
            <person name="Kyrpides N."/>
            <person name="Ivanova N."/>
            <person name="Chistoservova L."/>
            <person name="Kalyuzhnaya M."/>
            <person name="Woyke T."/>
        </authorList>
    </citation>
    <scope>NUCLEOTIDE SEQUENCE [LARGE SCALE GENOMIC DNA]</scope>
    <source>
        <strain evidence="3">301</strain>
    </source>
</reference>